<dbReference type="PIRSF" id="PIRSF005485">
    <property type="entry name" value="HrcA"/>
    <property type="match status" value="1"/>
</dbReference>
<dbReference type="InterPro" id="IPR002571">
    <property type="entry name" value="HrcA"/>
</dbReference>
<dbReference type="Pfam" id="PF01628">
    <property type="entry name" value="HrcA"/>
    <property type="match status" value="1"/>
</dbReference>
<dbReference type="InterPro" id="IPR029016">
    <property type="entry name" value="GAF-like_dom_sf"/>
</dbReference>
<evidence type="ECO:0000256" key="3">
    <source>
        <dbReference type="ARBA" id="ARBA00023016"/>
    </source>
</evidence>
<proteinExistence type="inferred from homology"/>
<dbReference type="GO" id="GO:0045892">
    <property type="term" value="P:negative regulation of DNA-templated transcription"/>
    <property type="evidence" value="ECO:0007669"/>
    <property type="project" value="UniProtKB-UniRule"/>
</dbReference>
<dbReference type="RefSeq" id="WP_307905003.1">
    <property type="nucleotide sequence ID" value="NZ_AP027059.1"/>
</dbReference>
<evidence type="ECO:0000256" key="4">
    <source>
        <dbReference type="ARBA" id="ARBA00023163"/>
    </source>
</evidence>
<name>A0AAU9DJM0_9FUSO</name>
<evidence type="ECO:0000256" key="5">
    <source>
        <dbReference type="HAMAP-Rule" id="MF_00081"/>
    </source>
</evidence>
<accession>A0AAU9DJM0</accession>
<keyword evidence="1 5" id="KW-0678">Repressor</keyword>
<dbReference type="EMBL" id="AP027059">
    <property type="protein sequence ID" value="BDU50067.1"/>
    <property type="molecule type" value="Genomic_DNA"/>
</dbReference>
<dbReference type="Gene3D" id="1.10.10.10">
    <property type="entry name" value="Winged helix-like DNA-binding domain superfamily/Winged helix DNA-binding domain"/>
    <property type="match status" value="1"/>
</dbReference>
<sequence length="342" mass="39178">MNDREKTILGAVIDYYITNGESVGSRTITKKYDISLSSATIRNVMADLEEAGYIEKTHTSSGRVPTNKGYKFYLETLLKIKKLSEDEITKINIAYEKRVGELEEVLEKTSMLLSKMTNYASLAIELNYKAEKLKKLELIYVNSYTIMAVIILENDSVRTKRINLDYRIDEEELKDISKILNNKFKGSKLGEILPKLEKIINKRRDDAFEGVVKECFGEIEGSFYLEGATNMINVLENENSKEVANVVKFLDDKKDIRKFFEDMVKKRNYEDGKVNVILGEELGIEGLKDLSFIFSVYTLDDAKGIVGIIGPKRMEYSKNLGLVEYVTKEVNIAMNKIKNRRE</sequence>
<dbReference type="Gene3D" id="3.30.450.40">
    <property type="match status" value="1"/>
</dbReference>
<dbReference type="Proteomes" id="UP001321582">
    <property type="component" value="Chromosome"/>
</dbReference>
<comment type="function">
    <text evidence="5">Negative regulator of class I heat shock genes (grpE-dnaK-dnaJ and groELS operons). Prevents heat-shock induction of these operons.</text>
</comment>
<evidence type="ECO:0000313" key="7">
    <source>
        <dbReference type="EMBL" id="BDU50067.1"/>
    </source>
</evidence>
<keyword evidence="8" id="KW-1185">Reference proteome</keyword>
<evidence type="ECO:0000259" key="6">
    <source>
        <dbReference type="Pfam" id="PF01628"/>
    </source>
</evidence>
<dbReference type="NCBIfam" id="TIGR00331">
    <property type="entry name" value="hrcA"/>
    <property type="match status" value="1"/>
</dbReference>
<evidence type="ECO:0000256" key="1">
    <source>
        <dbReference type="ARBA" id="ARBA00022491"/>
    </source>
</evidence>
<reference evidence="7 8" key="1">
    <citation type="submission" date="2022-11" db="EMBL/GenBank/DDBJ databases">
        <title>Haliovirga abyssi gen. nov., sp. nov., a mesophilic fermentative bacterium isolated from the Iheya North hydrothermal field and the proposal of Haliovirgaceae fam. nov.</title>
        <authorList>
            <person name="Miyazaki U."/>
            <person name="Tame A."/>
            <person name="Miyazaki J."/>
            <person name="Takai K."/>
            <person name="Sawayama S."/>
            <person name="Kitajima M."/>
            <person name="Okamoto A."/>
            <person name="Nakagawa S."/>
        </authorList>
    </citation>
    <scope>NUCLEOTIDE SEQUENCE [LARGE SCALE GENOMIC DNA]</scope>
    <source>
        <strain evidence="7 8">IC12</strain>
    </source>
</reference>
<keyword evidence="3 5" id="KW-0346">Stress response</keyword>
<dbReference type="Gene3D" id="3.30.390.60">
    <property type="entry name" value="Heat-inducible transcription repressor hrca homolog, domain 3"/>
    <property type="match status" value="1"/>
</dbReference>
<comment type="similarity">
    <text evidence="5">Belongs to the HrcA family.</text>
</comment>
<dbReference type="InterPro" id="IPR021153">
    <property type="entry name" value="HrcA_C"/>
</dbReference>
<dbReference type="SUPFAM" id="SSF46785">
    <property type="entry name" value="Winged helix' DNA-binding domain"/>
    <property type="match status" value="1"/>
</dbReference>
<dbReference type="KEGG" id="haby:HLVA_06360"/>
<keyword evidence="2 5" id="KW-0805">Transcription regulation</keyword>
<organism evidence="7 8">
    <name type="scientific">Haliovirga abyssi</name>
    <dbReference type="NCBI Taxonomy" id="2996794"/>
    <lineage>
        <taxon>Bacteria</taxon>
        <taxon>Fusobacteriati</taxon>
        <taxon>Fusobacteriota</taxon>
        <taxon>Fusobacteriia</taxon>
        <taxon>Fusobacteriales</taxon>
        <taxon>Haliovirgaceae</taxon>
        <taxon>Haliovirga</taxon>
    </lineage>
</organism>
<dbReference type="PANTHER" id="PTHR34824:SF1">
    <property type="entry name" value="HEAT-INDUCIBLE TRANSCRIPTION REPRESSOR HRCA"/>
    <property type="match status" value="1"/>
</dbReference>
<dbReference type="GO" id="GO:0003677">
    <property type="term" value="F:DNA binding"/>
    <property type="evidence" value="ECO:0007669"/>
    <property type="project" value="InterPro"/>
</dbReference>
<gene>
    <name evidence="5 7" type="primary">hrcA</name>
    <name evidence="7" type="ORF">HLVA_06360</name>
</gene>
<keyword evidence="4 5" id="KW-0804">Transcription</keyword>
<dbReference type="AlphaFoldDB" id="A0AAU9DJM0"/>
<dbReference type="HAMAP" id="MF_00081">
    <property type="entry name" value="HrcA"/>
    <property type="match status" value="1"/>
</dbReference>
<dbReference type="PANTHER" id="PTHR34824">
    <property type="entry name" value="HEAT-INDUCIBLE TRANSCRIPTION REPRESSOR HRCA"/>
    <property type="match status" value="1"/>
</dbReference>
<protein>
    <recommendedName>
        <fullName evidence="5">Heat-inducible transcription repressor HrcA</fullName>
    </recommendedName>
</protein>
<dbReference type="SUPFAM" id="SSF55781">
    <property type="entry name" value="GAF domain-like"/>
    <property type="match status" value="1"/>
</dbReference>
<evidence type="ECO:0000256" key="2">
    <source>
        <dbReference type="ARBA" id="ARBA00023015"/>
    </source>
</evidence>
<dbReference type="InterPro" id="IPR036388">
    <property type="entry name" value="WH-like_DNA-bd_sf"/>
</dbReference>
<evidence type="ECO:0000313" key="8">
    <source>
        <dbReference type="Proteomes" id="UP001321582"/>
    </source>
</evidence>
<dbReference type="InterPro" id="IPR036390">
    <property type="entry name" value="WH_DNA-bd_sf"/>
</dbReference>
<feature type="domain" description="Heat-inducible transcription repressor HrcA C-terminal" evidence="6">
    <location>
        <begin position="103"/>
        <end position="318"/>
    </location>
</feature>
<dbReference type="InterPro" id="IPR023120">
    <property type="entry name" value="WHTH_transcript_rep_HrcA_IDD"/>
</dbReference>